<dbReference type="InterPro" id="IPR002893">
    <property type="entry name" value="Znf_MYND"/>
</dbReference>
<dbReference type="EMBL" id="JAWWNJ010000034">
    <property type="protein sequence ID" value="KAK7024748.1"/>
    <property type="molecule type" value="Genomic_DNA"/>
</dbReference>
<sequence>PLATRAFNGSLKDLEELQSHVWDLCAKEPIPRHTIRFLPAFYNNLASDDIPTPETFNTRMPDRPPILDVPVLRTARLRTSMRGIAAYTHFQVLPLDCIAELWQRLWPCIAFQNFYSRILAKSFAYLDRDADDDDFDNKDIDIEENYMSQIHLTVIVGIACCRAPADNALEPCVAETAGIRYVLAKIWSHVVRDARTRRICTEHLGYAIAHMLDFDVPEYREEIVQGVGGTEFDVGRLIVDHIAGITVDVADEEPTHSQQRSVLHGLNFLQICREEGRSYIVPHGALKVVTRLATALQPWINNHSKDKTLPSYFLIVCVTFLYENLRWQPGIDGVIGALAGGLLPLIARQSAPIDDSPHPHDCAQRFLDWFFDMLRTVLPGYLCHYTVLNRMQKSLERMRAMGLVFHPRSPLLLKWTHFLDLAHERIKIKTEFDTEHVPLKFCDNLTCHQVAERTEFRRCSRCRSVSYCSKTCQETDWITHHRRICESPVPDTISPRLLAFMRHLVHHDYLRLKTTAYFYRLYYLFQGAGGPCYITFNYTSGRVALRFEPIDKWPPVEVSSRSYEVNYPWKEIVERAEDAKGELNLDVMLFPDGMGNNYRVFPMRCSSPMFHARMKELNEQRLRGKVSEGEGLHLIRALADGSRGTITELHL</sequence>
<evidence type="ECO:0000256" key="1">
    <source>
        <dbReference type="ARBA" id="ARBA00022723"/>
    </source>
</evidence>
<evidence type="ECO:0000256" key="3">
    <source>
        <dbReference type="ARBA" id="ARBA00022833"/>
    </source>
</evidence>
<evidence type="ECO:0000256" key="2">
    <source>
        <dbReference type="ARBA" id="ARBA00022771"/>
    </source>
</evidence>
<protein>
    <recommendedName>
        <fullName evidence="5">MYND-type domain-containing protein</fullName>
    </recommendedName>
</protein>
<dbReference type="SUPFAM" id="SSF144232">
    <property type="entry name" value="HIT/MYND zinc finger-like"/>
    <property type="match status" value="1"/>
</dbReference>
<evidence type="ECO:0000259" key="5">
    <source>
        <dbReference type="PROSITE" id="PS50865"/>
    </source>
</evidence>
<proteinExistence type="predicted"/>
<feature type="non-terminal residue" evidence="6">
    <location>
        <position position="1"/>
    </location>
</feature>
<accession>A0AAW0BE82</accession>
<keyword evidence="2 4" id="KW-0863">Zinc-finger</keyword>
<organism evidence="6 7">
    <name type="scientific">Favolaschia claudopus</name>
    <dbReference type="NCBI Taxonomy" id="2862362"/>
    <lineage>
        <taxon>Eukaryota</taxon>
        <taxon>Fungi</taxon>
        <taxon>Dikarya</taxon>
        <taxon>Basidiomycota</taxon>
        <taxon>Agaricomycotina</taxon>
        <taxon>Agaricomycetes</taxon>
        <taxon>Agaricomycetidae</taxon>
        <taxon>Agaricales</taxon>
        <taxon>Marasmiineae</taxon>
        <taxon>Mycenaceae</taxon>
        <taxon>Favolaschia</taxon>
    </lineage>
</organism>
<name>A0AAW0BE82_9AGAR</name>
<reference evidence="6 7" key="1">
    <citation type="journal article" date="2024" name="J Genomics">
        <title>Draft genome sequencing and assembly of Favolaschia claudopus CIRM-BRFM 2984 isolated from oak limbs.</title>
        <authorList>
            <person name="Navarro D."/>
            <person name="Drula E."/>
            <person name="Chaduli D."/>
            <person name="Cazenave R."/>
            <person name="Ahrendt S."/>
            <person name="Wang J."/>
            <person name="Lipzen A."/>
            <person name="Daum C."/>
            <person name="Barry K."/>
            <person name="Grigoriev I.V."/>
            <person name="Favel A."/>
            <person name="Rosso M.N."/>
            <person name="Martin F."/>
        </authorList>
    </citation>
    <scope>NUCLEOTIDE SEQUENCE [LARGE SCALE GENOMIC DNA]</scope>
    <source>
        <strain evidence="6 7">CIRM-BRFM 2984</strain>
    </source>
</reference>
<evidence type="ECO:0000256" key="4">
    <source>
        <dbReference type="PROSITE-ProRule" id="PRU00134"/>
    </source>
</evidence>
<dbReference type="GO" id="GO:0008270">
    <property type="term" value="F:zinc ion binding"/>
    <property type="evidence" value="ECO:0007669"/>
    <property type="project" value="UniProtKB-KW"/>
</dbReference>
<keyword evidence="1" id="KW-0479">Metal-binding</keyword>
<evidence type="ECO:0000313" key="6">
    <source>
        <dbReference type="EMBL" id="KAK7024748.1"/>
    </source>
</evidence>
<evidence type="ECO:0000313" key="7">
    <source>
        <dbReference type="Proteomes" id="UP001362999"/>
    </source>
</evidence>
<dbReference type="PROSITE" id="PS50865">
    <property type="entry name" value="ZF_MYND_2"/>
    <property type="match status" value="1"/>
</dbReference>
<keyword evidence="3" id="KW-0862">Zinc</keyword>
<dbReference type="Proteomes" id="UP001362999">
    <property type="component" value="Unassembled WGS sequence"/>
</dbReference>
<dbReference type="PANTHER" id="PTHR46758:SF2">
    <property type="entry name" value="OJ1485_B09.11 PROTEIN"/>
    <property type="match status" value="1"/>
</dbReference>
<dbReference type="Pfam" id="PF01753">
    <property type="entry name" value="zf-MYND"/>
    <property type="match status" value="1"/>
</dbReference>
<comment type="caution">
    <text evidence="6">The sequence shown here is derived from an EMBL/GenBank/DDBJ whole genome shotgun (WGS) entry which is preliminary data.</text>
</comment>
<dbReference type="Gene3D" id="6.10.140.2220">
    <property type="match status" value="1"/>
</dbReference>
<dbReference type="InterPro" id="IPR044508">
    <property type="entry name" value="At5g50450/At1g67340-like"/>
</dbReference>
<feature type="domain" description="MYND-type" evidence="5">
    <location>
        <begin position="444"/>
        <end position="485"/>
    </location>
</feature>
<dbReference type="PANTHER" id="PTHR46758">
    <property type="entry name" value="MYND DOMAIN-CONTAINING"/>
    <property type="match status" value="1"/>
</dbReference>
<gene>
    <name evidence="6" type="ORF">R3P38DRAFT_2951019</name>
</gene>
<dbReference type="AlphaFoldDB" id="A0AAW0BE82"/>
<keyword evidence="7" id="KW-1185">Reference proteome</keyword>